<gene>
    <name evidence="1" type="ORF">KIPB_005694</name>
</gene>
<dbReference type="EMBL" id="BDIP01001363">
    <property type="protein sequence ID" value="GIQ84241.1"/>
    <property type="molecule type" value="Genomic_DNA"/>
</dbReference>
<evidence type="ECO:0008006" key="3">
    <source>
        <dbReference type="Google" id="ProtNLM"/>
    </source>
</evidence>
<comment type="caution">
    <text evidence="1">The sequence shown here is derived from an EMBL/GenBank/DDBJ whole genome shotgun (WGS) entry which is preliminary data.</text>
</comment>
<dbReference type="Proteomes" id="UP000265618">
    <property type="component" value="Unassembled WGS sequence"/>
</dbReference>
<reference evidence="1 2" key="1">
    <citation type="journal article" date="2018" name="PLoS ONE">
        <title>The draft genome of Kipferlia bialata reveals reductive genome evolution in fornicate parasites.</title>
        <authorList>
            <person name="Tanifuji G."/>
            <person name="Takabayashi S."/>
            <person name="Kume K."/>
            <person name="Takagi M."/>
            <person name="Nakayama T."/>
            <person name="Kamikawa R."/>
            <person name="Inagaki Y."/>
            <person name="Hashimoto T."/>
        </authorList>
    </citation>
    <scope>NUCLEOTIDE SEQUENCE [LARGE SCALE GENOMIC DNA]</scope>
    <source>
        <strain evidence="1">NY0173</strain>
    </source>
</reference>
<proteinExistence type="predicted"/>
<protein>
    <recommendedName>
        <fullName evidence="3">PAS domain-containing protein</fullName>
    </recommendedName>
</protein>
<organism evidence="1 2">
    <name type="scientific">Kipferlia bialata</name>
    <dbReference type="NCBI Taxonomy" id="797122"/>
    <lineage>
        <taxon>Eukaryota</taxon>
        <taxon>Metamonada</taxon>
        <taxon>Carpediemonas-like organisms</taxon>
        <taxon>Kipferlia</taxon>
    </lineage>
</organism>
<evidence type="ECO:0000313" key="2">
    <source>
        <dbReference type="Proteomes" id="UP000265618"/>
    </source>
</evidence>
<sequence>MGMPEDEVEELCERYGVVKPVDEEPLTTMHPLFEDTAADSLVHRVPKGTSKDSEGCHCHQGSHTVSRAECEYRERVVRYSCLNDMLYLRAAKSAPARECGDDSVSVLRYVASGCRYILAYSALALIHHVHCKPDSWVSRLIGTSTTRQTERILDSYLVTAGQWLSSPFVDTINLMLATATCDGDASNLTLPWTCSQADDMITVLAALSREPVMKPVRFVEVVDGLREVLGGIHAEGSCECESVASRNISRAMSELPSPIAVLREGSDLSWCSDIEGVDSFDHSSSGEMSQISSSSDVYVSAYSKDSLSLLPTVGSGMALSRDAAGIGREGAIGEDLHGVVGDTVPVRQPVMLGDIQVVDEQYGHTSGSETVSPISTLEESGMPCPTPSGLLDTTIVRPSSDVGELSFYLLPKRDERTNEVRITMDWCRLYGFDEEDTEYLRHKVSVFPRNIHPEDRSKWERSLNDVGSGKSPTFIMIARRMMFPSREYHAYRVVASAVRWGVDGLPTLIAGYTARVSDHTSVRAAFESALDDTSFDAETFDAMTGG</sequence>
<accession>A0A9K3CW11</accession>
<dbReference type="Gene3D" id="3.30.450.20">
    <property type="entry name" value="PAS domain"/>
    <property type="match status" value="1"/>
</dbReference>
<name>A0A9K3CW11_9EUKA</name>
<dbReference type="AlphaFoldDB" id="A0A9K3CW11"/>
<keyword evidence="2" id="KW-1185">Reference proteome</keyword>
<evidence type="ECO:0000313" key="1">
    <source>
        <dbReference type="EMBL" id="GIQ84241.1"/>
    </source>
</evidence>